<gene>
    <name evidence="1" type="ORF">HannXRQ_Chr14g0427001</name>
</gene>
<evidence type="ECO:0000313" key="2">
    <source>
        <dbReference type="Proteomes" id="UP000215914"/>
    </source>
</evidence>
<dbReference type="Proteomes" id="UP000215914">
    <property type="component" value="Chromosome 14"/>
</dbReference>
<accession>A0A251SD35</accession>
<proteinExistence type="predicted"/>
<protein>
    <submittedName>
        <fullName evidence="1">Uncharacterized protein</fullName>
    </submittedName>
</protein>
<reference evidence="2" key="1">
    <citation type="journal article" date="2017" name="Nature">
        <title>The sunflower genome provides insights into oil metabolism, flowering and Asterid evolution.</title>
        <authorList>
            <person name="Badouin H."/>
            <person name="Gouzy J."/>
            <person name="Grassa C.J."/>
            <person name="Murat F."/>
            <person name="Staton S.E."/>
            <person name="Cottret L."/>
            <person name="Lelandais-Briere C."/>
            <person name="Owens G.L."/>
            <person name="Carrere S."/>
            <person name="Mayjonade B."/>
            <person name="Legrand L."/>
            <person name="Gill N."/>
            <person name="Kane N.C."/>
            <person name="Bowers J.E."/>
            <person name="Hubner S."/>
            <person name="Bellec A."/>
            <person name="Berard A."/>
            <person name="Berges H."/>
            <person name="Blanchet N."/>
            <person name="Boniface M.C."/>
            <person name="Brunel D."/>
            <person name="Catrice O."/>
            <person name="Chaidir N."/>
            <person name="Claudel C."/>
            <person name="Donnadieu C."/>
            <person name="Faraut T."/>
            <person name="Fievet G."/>
            <person name="Helmstetter N."/>
            <person name="King M."/>
            <person name="Knapp S.J."/>
            <person name="Lai Z."/>
            <person name="Le Paslier M.C."/>
            <person name="Lippi Y."/>
            <person name="Lorenzon L."/>
            <person name="Mandel J.R."/>
            <person name="Marage G."/>
            <person name="Marchand G."/>
            <person name="Marquand E."/>
            <person name="Bret-Mestries E."/>
            <person name="Morien E."/>
            <person name="Nambeesan S."/>
            <person name="Nguyen T."/>
            <person name="Pegot-Espagnet P."/>
            <person name="Pouilly N."/>
            <person name="Raftis F."/>
            <person name="Sallet E."/>
            <person name="Schiex T."/>
            <person name="Thomas J."/>
            <person name="Vandecasteele C."/>
            <person name="Vares D."/>
            <person name="Vear F."/>
            <person name="Vautrin S."/>
            <person name="Crespi M."/>
            <person name="Mangin B."/>
            <person name="Burke J.M."/>
            <person name="Salse J."/>
            <person name="Munos S."/>
            <person name="Vincourt P."/>
            <person name="Rieseberg L.H."/>
            <person name="Langlade N.B."/>
        </authorList>
    </citation>
    <scope>NUCLEOTIDE SEQUENCE [LARGE SCALE GENOMIC DNA]</scope>
    <source>
        <strain evidence="2">cv. SF193</strain>
    </source>
</reference>
<evidence type="ECO:0000313" key="1">
    <source>
        <dbReference type="EMBL" id="OTF96774.1"/>
    </source>
</evidence>
<dbReference type="EMBL" id="CM007903">
    <property type="protein sequence ID" value="OTF96774.1"/>
    <property type="molecule type" value="Genomic_DNA"/>
</dbReference>
<dbReference type="InParanoid" id="A0A251SD35"/>
<organism evidence="1 2">
    <name type="scientific">Helianthus annuus</name>
    <name type="common">Common sunflower</name>
    <dbReference type="NCBI Taxonomy" id="4232"/>
    <lineage>
        <taxon>Eukaryota</taxon>
        <taxon>Viridiplantae</taxon>
        <taxon>Streptophyta</taxon>
        <taxon>Embryophyta</taxon>
        <taxon>Tracheophyta</taxon>
        <taxon>Spermatophyta</taxon>
        <taxon>Magnoliopsida</taxon>
        <taxon>eudicotyledons</taxon>
        <taxon>Gunneridae</taxon>
        <taxon>Pentapetalae</taxon>
        <taxon>asterids</taxon>
        <taxon>campanulids</taxon>
        <taxon>Asterales</taxon>
        <taxon>Asteraceae</taxon>
        <taxon>Asteroideae</taxon>
        <taxon>Heliantheae alliance</taxon>
        <taxon>Heliantheae</taxon>
        <taxon>Helianthus</taxon>
    </lineage>
</organism>
<keyword evidence="2" id="KW-1185">Reference proteome</keyword>
<dbReference type="AlphaFoldDB" id="A0A251SD35"/>
<sequence length="60" mass="6659">MICHQLPNRSDEQLLIKSLNATVDTNQQAQSFVEASLNQRLSSLVLNKQLLKMDASGVMS</sequence>
<name>A0A251SD35_HELAN</name>